<keyword evidence="3" id="KW-0010">Activator</keyword>
<dbReference type="AlphaFoldDB" id="A0A2S7K079"/>
<accession>A0A2S7K079</accession>
<organism evidence="6 7">
    <name type="scientific">Hyphococcus luteus</name>
    <dbReference type="NCBI Taxonomy" id="2058213"/>
    <lineage>
        <taxon>Bacteria</taxon>
        <taxon>Pseudomonadati</taxon>
        <taxon>Pseudomonadota</taxon>
        <taxon>Alphaproteobacteria</taxon>
        <taxon>Parvularculales</taxon>
        <taxon>Parvularculaceae</taxon>
        <taxon>Hyphococcus</taxon>
    </lineage>
</organism>
<evidence type="ECO:0000259" key="5">
    <source>
        <dbReference type="PROSITE" id="PS01124"/>
    </source>
</evidence>
<dbReference type="SUPFAM" id="SSF46689">
    <property type="entry name" value="Homeodomain-like"/>
    <property type="match status" value="1"/>
</dbReference>
<dbReference type="InterPro" id="IPR020449">
    <property type="entry name" value="Tscrpt_reg_AraC-type_HTH"/>
</dbReference>
<dbReference type="EMBL" id="PJCH01000015">
    <property type="protein sequence ID" value="PQA85925.1"/>
    <property type="molecule type" value="Genomic_DNA"/>
</dbReference>
<dbReference type="OrthoDB" id="7191628at2"/>
<evidence type="ECO:0000256" key="4">
    <source>
        <dbReference type="ARBA" id="ARBA00023163"/>
    </source>
</evidence>
<dbReference type="PRINTS" id="PR00032">
    <property type="entry name" value="HTHARAC"/>
</dbReference>
<dbReference type="PANTHER" id="PTHR46796">
    <property type="entry name" value="HTH-TYPE TRANSCRIPTIONAL ACTIVATOR RHAS-RELATED"/>
    <property type="match status" value="1"/>
</dbReference>
<dbReference type="InterPro" id="IPR037923">
    <property type="entry name" value="HTH-like"/>
</dbReference>
<protein>
    <recommendedName>
        <fullName evidence="5">HTH araC/xylS-type domain-containing protein</fullName>
    </recommendedName>
</protein>
<dbReference type="PANTHER" id="PTHR46796:SF6">
    <property type="entry name" value="ARAC SUBFAMILY"/>
    <property type="match status" value="1"/>
</dbReference>
<dbReference type="RefSeq" id="WP_104831138.1">
    <property type="nucleotide sequence ID" value="NZ_PJCH01000015.1"/>
</dbReference>
<evidence type="ECO:0000256" key="3">
    <source>
        <dbReference type="ARBA" id="ARBA00023159"/>
    </source>
</evidence>
<dbReference type="InterPro" id="IPR035418">
    <property type="entry name" value="AraC-bd_2"/>
</dbReference>
<keyword evidence="2" id="KW-0238">DNA-binding</keyword>
<dbReference type="InterPro" id="IPR018062">
    <property type="entry name" value="HTH_AraC-typ_CS"/>
</dbReference>
<keyword evidence="1" id="KW-0805">Transcription regulation</keyword>
<dbReference type="PROSITE" id="PS01124">
    <property type="entry name" value="HTH_ARAC_FAMILY_2"/>
    <property type="match status" value="1"/>
</dbReference>
<evidence type="ECO:0000313" key="7">
    <source>
        <dbReference type="Proteomes" id="UP000239504"/>
    </source>
</evidence>
<dbReference type="Pfam" id="PF12833">
    <property type="entry name" value="HTH_18"/>
    <property type="match status" value="1"/>
</dbReference>
<dbReference type="InterPro" id="IPR050204">
    <property type="entry name" value="AraC_XylS_family_regulators"/>
</dbReference>
<sequence length="311" mass="34800">MVQNIEHFATAEVDQLERLEFWNRIASETFCGLSIDSERESFDAEMWRWSMGDLTMIRPRSPNAVVQRNARIARNGGDCVMLHLQHAGSCLHAQANEIHHLRAGDVILTDSNENYRVDLSGDNDMLVVEMPRLALVQRVPNLNDVLSRRIAGETPSSRLLHDFLLSLWRQGDQSNADPAMVKGVTDVFYNLLTMALCDRNVNAESDARIINRLTALVKARICDPDLRPSDLADQLGVSIRTVQNAFATIGATPSAYILSKRLSLAADRLIAAQQLSITSIAYESGFNDCSYFTRCFKQKYGVSPSAYRAQH</sequence>
<dbReference type="SUPFAM" id="SSF51215">
    <property type="entry name" value="Regulatory protein AraC"/>
    <property type="match status" value="1"/>
</dbReference>
<dbReference type="InterPro" id="IPR018060">
    <property type="entry name" value="HTH_AraC"/>
</dbReference>
<dbReference type="Pfam" id="PF14525">
    <property type="entry name" value="AraC_binding_2"/>
    <property type="match status" value="1"/>
</dbReference>
<feature type="domain" description="HTH araC/xylS-type" evidence="5">
    <location>
        <begin position="211"/>
        <end position="310"/>
    </location>
</feature>
<keyword evidence="7" id="KW-1185">Reference proteome</keyword>
<keyword evidence="4" id="KW-0804">Transcription</keyword>
<dbReference type="GO" id="GO:0043565">
    <property type="term" value="F:sequence-specific DNA binding"/>
    <property type="evidence" value="ECO:0007669"/>
    <property type="project" value="InterPro"/>
</dbReference>
<evidence type="ECO:0000313" key="6">
    <source>
        <dbReference type="EMBL" id="PQA85925.1"/>
    </source>
</evidence>
<reference evidence="6 7" key="1">
    <citation type="submission" date="2017-12" db="EMBL/GenBank/DDBJ databases">
        <authorList>
            <person name="Hurst M.R.H."/>
        </authorList>
    </citation>
    <scope>NUCLEOTIDE SEQUENCE [LARGE SCALE GENOMIC DNA]</scope>
    <source>
        <strain evidence="6 7">SY-3-19</strain>
    </source>
</reference>
<dbReference type="SMART" id="SM00342">
    <property type="entry name" value="HTH_ARAC"/>
    <property type="match status" value="1"/>
</dbReference>
<evidence type="ECO:0000256" key="1">
    <source>
        <dbReference type="ARBA" id="ARBA00023015"/>
    </source>
</evidence>
<dbReference type="GO" id="GO:0003700">
    <property type="term" value="F:DNA-binding transcription factor activity"/>
    <property type="evidence" value="ECO:0007669"/>
    <property type="project" value="InterPro"/>
</dbReference>
<dbReference type="PROSITE" id="PS00041">
    <property type="entry name" value="HTH_ARAC_FAMILY_1"/>
    <property type="match status" value="1"/>
</dbReference>
<dbReference type="Gene3D" id="1.10.10.60">
    <property type="entry name" value="Homeodomain-like"/>
    <property type="match status" value="1"/>
</dbReference>
<comment type="caution">
    <text evidence="6">The sequence shown here is derived from an EMBL/GenBank/DDBJ whole genome shotgun (WGS) entry which is preliminary data.</text>
</comment>
<dbReference type="Proteomes" id="UP000239504">
    <property type="component" value="Unassembled WGS sequence"/>
</dbReference>
<evidence type="ECO:0000256" key="2">
    <source>
        <dbReference type="ARBA" id="ARBA00023125"/>
    </source>
</evidence>
<dbReference type="InterPro" id="IPR009057">
    <property type="entry name" value="Homeodomain-like_sf"/>
</dbReference>
<name>A0A2S7K079_9PROT</name>
<gene>
    <name evidence="6" type="ORF">CW354_16175</name>
</gene>
<proteinExistence type="predicted"/>